<keyword evidence="1" id="KW-1133">Transmembrane helix</keyword>
<feature type="transmembrane region" description="Helical" evidence="1">
    <location>
        <begin position="123"/>
        <end position="143"/>
    </location>
</feature>
<protein>
    <recommendedName>
        <fullName evidence="4">DUF981 domain-containing protein</fullName>
    </recommendedName>
</protein>
<evidence type="ECO:0000256" key="1">
    <source>
        <dbReference type="SAM" id="Phobius"/>
    </source>
</evidence>
<sequence>MDMAEPWYSSMMGFSGILILTGIFLTWMVRRKIERVTGEGGRYSVLLLAGGVVTAVGFAWSLLGDEGPNGWMLFLILTGPALIGYALFEFGFTGISGRLLIQSALMLLSLFGAGHYSSVPIDVAYTGPFLAVLLLMNSQIIVTEGTRRDLLVLASWLMVIFSWTRYLLDDTAGVAKAAIVLLYFFAAVIWVAVLVSLYLSVSADYLPLPKGGQEGL</sequence>
<keyword evidence="1" id="KW-0812">Transmembrane</keyword>
<evidence type="ECO:0008006" key="4">
    <source>
        <dbReference type="Google" id="ProtNLM"/>
    </source>
</evidence>
<dbReference type="GeneID" id="33318414"/>
<reference evidence="2 3" key="1">
    <citation type="submission" date="2016-04" db="EMBL/GenBank/DDBJ databases">
        <title>Complete genome sequence of Thermococcus siculi type strain RG-20.</title>
        <authorList>
            <person name="Oger P.M."/>
        </authorList>
    </citation>
    <scope>NUCLEOTIDE SEQUENCE [LARGE SCALE GENOMIC DNA]</scope>
    <source>
        <strain evidence="2 3">RG-20</strain>
    </source>
</reference>
<evidence type="ECO:0000313" key="2">
    <source>
        <dbReference type="EMBL" id="ASJ09397.1"/>
    </source>
</evidence>
<feature type="transmembrane region" description="Helical" evidence="1">
    <location>
        <begin position="41"/>
        <end position="63"/>
    </location>
</feature>
<name>A0A2Z2MRT4_9EURY</name>
<feature type="transmembrane region" description="Helical" evidence="1">
    <location>
        <begin position="99"/>
        <end position="117"/>
    </location>
</feature>
<dbReference type="RefSeq" id="WP_088856625.1">
    <property type="nucleotide sequence ID" value="NZ_CP015103.1"/>
</dbReference>
<evidence type="ECO:0000313" key="3">
    <source>
        <dbReference type="Proteomes" id="UP000250125"/>
    </source>
</evidence>
<proteinExistence type="predicted"/>
<dbReference type="AlphaFoldDB" id="A0A2Z2MRT4"/>
<organism evidence="2 3">
    <name type="scientific">Thermococcus siculi</name>
    <dbReference type="NCBI Taxonomy" id="72803"/>
    <lineage>
        <taxon>Archaea</taxon>
        <taxon>Methanobacteriati</taxon>
        <taxon>Methanobacteriota</taxon>
        <taxon>Thermococci</taxon>
        <taxon>Thermococcales</taxon>
        <taxon>Thermococcaceae</taxon>
        <taxon>Thermococcus</taxon>
    </lineage>
</organism>
<dbReference type="OrthoDB" id="98272at2157"/>
<feature type="transmembrane region" description="Helical" evidence="1">
    <location>
        <begin position="69"/>
        <end position="87"/>
    </location>
</feature>
<dbReference type="KEGG" id="tsl:A3L11_09210"/>
<keyword evidence="1" id="KW-0472">Membrane</keyword>
<keyword evidence="3" id="KW-1185">Reference proteome</keyword>
<dbReference type="Proteomes" id="UP000250125">
    <property type="component" value="Chromosome"/>
</dbReference>
<feature type="transmembrane region" description="Helical" evidence="1">
    <location>
        <begin position="150"/>
        <end position="168"/>
    </location>
</feature>
<gene>
    <name evidence="2" type="ORF">A3L11_09210</name>
</gene>
<feature type="transmembrane region" description="Helical" evidence="1">
    <location>
        <begin position="180"/>
        <end position="201"/>
    </location>
</feature>
<dbReference type="EMBL" id="CP015103">
    <property type="protein sequence ID" value="ASJ09397.1"/>
    <property type="molecule type" value="Genomic_DNA"/>
</dbReference>
<feature type="transmembrane region" description="Helical" evidence="1">
    <location>
        <begin position="6"/>
        <end position="29"/>
    </location>
</feature>
<accession>A0A2Z2MRT4</accession>